<sequence>MEGQLKSEISKEEREVDDRIRRALSTMPCGALAQFQFGFGDREISRVVIAENLERLIPVLENEFDEKQKAQQALDGLLADVAAMRRVLGLPA</sequence>
<proteinExistence type="predicted"/>
<dbReference type="AlphaFoldDB" id="A0A0F9GHK3"/>
<feature type="coiled-coil region" evidence="1">
    <location>
        <begin position="50"/>
        <end position="80"/>
    </location>
</feature>
<reference evidence="2" key="1">
    <citation type="journal article" date="2015" name="Nature">
        <title>Complex archaea that bridge the gap between prokaryotes and eukaryotes.</title>
        <authorList>
            <person name="Spang A."/>
            <person name="Saw J.H."/>
            <person name="Jorgensen S.L."/>
            <person name="Zaremba-Niedzwiedzka K."/>
            <person name="Martijn J."/>
            <person name="Lind A.E."/>
            <person name="van Eijk R."/>
            <person name="Schleper C."/>
            <person name="Guy L."/>
            <person name="Ettema T.J."/>
        </authorList>
    </citation>
    <scope>NUCLEOTIDE SEQUENCE</scope>
</reference>
<evidence type="ECO:0000313" key="2">
    <source>
        <dbReference type="EMBL" id="KKL68905.1"/>
    </source>
</evidence>
<comment type="caution">
    <text evidence="2">The sequence shown here is derived from an EMBL/GenBank/DDBJ whole genome shotgun (WGS) entry which is preliminary data.</text>
</comment>
<organism evidence="2">
    <name type="scientific">marine sediment metagenome</name>
    <dbReference type="NCBI Taxonomy" id="412755"/>
    <lineage>
        <taxon>unclassified sequences</taxon>
        <taxon>metagenomes</taxon>
        <taxon>ecological metagenomes</taxon>
    </lineage>
</organism>
<keyword evidence="1" id="KW-0175">Coiled coil</keyword>
<evidence type="ECO:0000256" key="1">
    <source>
        <dbReference type="SAM" id="Coils"/>
    </source>
</evidence>
<gene>
    <name evidence="2" type="ORF">LCGC14_2120280</name>
</gene>
<dbReference type="EMBL" id="LAZR01026387">
    <property type="protein sequence ID" value="KKL68905.1"/>
    <property type="molecule type" value="Genomic_DNA"/>
</dbReference>
<protein>
    <submittedName>
        <fullName evidence="2">Uncharacterized protein</fullName>
    </submittedName>
</protein>
<name>A0A0F9GHK3_9ZZZZ</name>
<accession>A0A0F9GHK3</accession>